<reference evidence="14" key="1">
    <citation type="journal article" date="2019" name="Int. J. Syst. Evol. Microbiol.">
        <title>The Global Catalogue of Microorganisms (GCM) 10K type strain sequencing project: providing services to taxonomists for standard genome sequencing and annotation.</title>
        <authorList>
            <consortium name="The Broad Institute Genomics Platform"/>
            <consortium name="The Broad Institute Genome Sequencing Center for Infectious Disease"/>
            <person name="Wu L."/>
            <person name="Ma J."/>
        </authorList>
    </citation>
    <scope>NUCLEOTIDE SEQUENCE [LARGE SCALE GENOMIC DNA]</scope>
    <source>
        <strain evidence="14">TISTR 1858</strain>
    </source>
</reference>
<dbReference type="InterPro" id="IPR046342">
    <property type="entry name" value="CBS_dom_sf"/>
</dbReference>
<dbReference type="InterPro" id="IPR044751">
    <property type="entry name" value="Ion_transp-like_CBS"/>
</dbReference>
<dbReference type="Pfam" id="PF01595">
    <property type="entry name" value="CNNM"/>
    <property type="match status" value="1"/>
</dbReference>
<feature type="transmembrane region" description="Helical" evidence="10">
    <location>
        <begin position="54"/>
        <end position="73"/>
    </location>
</feature>
<comment type="subcellular location">
    <subcellularLocation>
        <location evidence="1">Membrane</location>
        <topology evidence="1">Multi-pass membrane protein</topology>
    </subcellularLocation>
</comment>
<dbReference type="InterPro" id="IPR005170">
    <property type="entry name" value="Transptr-assoc_dom"/>
</dbReference>
<dbReference type="Pfam" id="PF03471">
    <property type="entry name" value="CorC_HlyC"/>
    <property type="match status" value="1"/>
</dbReference>
<dbReference type="SUPFAM" id="SSF56176">
    <property type="entry name" value="FAD-binding/transporter-associated domain-like"/>
    <property type="match status" value="1"/>
</dbReference>
<name>A0ABW5Q2E8_9BACI</name>
<feature type="transmembrane region" description="Helical" evidence="10">
    <location>
        <begin position="80"/>
        <end position="102"/>
    </location>
</feature>
<dbReference type="InterPro" id="IPR002550">
    <property type="entry name" value="CNNM"/>
</dbReference>
<evidence type="ECO:0000256" key="5">
    <source>
        <dbReference type="ARBA" id="ARBA00022989"/>
    </source>
</evidence>
<accession>A0ABW5Q2E8</accession>
<evidence type="ECO:0000259" key="12">
    <source>
        <dbReference type="PROSITE" id="PS51846"/>
    </source>
</evidence>
<dbReference type="InterPro" id="IPR000644">
    <property type="entry name" value="CBS_dom"/>
</dbReference>
<dbReference type="PROSITE" id="PS51371">
    <property type="entry name" value="CBS"/>
    <property type="match status" value="1"/>
</dbReference>
<dbReference type="EMBL" id="JBHUMX010000040">
    <property type="protein sequence ID" value="MFD2629832.1"/>
    <property type="molecule type" value="Genomic_DNA"/>
</dbReference>
<dbReference type="SMART" id="SM01091">
    <property type="entry name" value="CorC_HlyC"/>
    <property type="match status" value="1"/>
</dbReference>
<feature type="domain" description="CNNM transmembrane" evidence="12">
    <location>
        <begin position="1"/>
        <end position="179"/>
    </location>
</feature>
<dbReference type="Gene3D" id="3.10.580.10">
    <property type="entry name" value="CBS-domain"/>
    <property type="match status" value="1"/>
</dbReference>
<evidence type="ECO:0000313" key="13">
    <source>
        <dbReference type="EMBL" id="MFD2629832.1"/>
    </source>
</evidence>
<keyword evidence="4" id="KW-0677">Repeat</keyword>
<feature type="transmembrane region" description="Helical" evidence="10">
    <location>
        <begin position="114"/>
        <end position="139"/>
    </location>
</feature>
<keyword evidence="3 9" id="KW-0812">Transmembrane</keyword>
<evidence type="ECO:0000256" key="2">
    <source>
        <dbReference type="ARBA" id="ARBA00006337"/>
    </source>
</evidence>
<evidence type="ECO:0000313" key="14">
    <source>
        <dbReference type="Proteomes" id="UP001597451"/>
    </source>
</evidence>
<comment type="similarity">
    <text evidence="2">Belongs to the UPF0053 family.</text>
</comment>
<keyword evidence="5 9" id="KW-1133">Transmembrane helix</keyword>
<comment type="caution">
    <text evidence="13">The sequence shown here is derived from an EMBL/GenBank/DDBJ whole genome shotgun (WGS) entry which is preliminary data.</text>
</comment>
<protein>
    <submittedName>
        <fullName evidence="13">Hemolysin family protein</fullName>
    </submittedName>
</protein>
<dbReference type="RefSeq" id="WP_379562620.1">
    <property type="nucleotide sequence ID" value="NZ_JBHUMX010000040.1"/>
</dbReference>
<dbReference type="Pfam" id="PF00571">
    <property type="entry name" value="CBS"/>
    <property type="match status" value="1"/>
</dbReference>
<feature type="domain" description="CBS" evidence="11">
    <location>
        <begin position="262"/>
        <end position="321"/>
    </location>
</feature>
<evidence type="ECO:0000256" key="7">
    <source>
        <dbReference type="ARBA" id="ARBA00023136"/>
    </source>
</evidence>
<proteinExistence type="inferred from homology"/>
<organism evidence="13 14">
    <name type="scientific">Oceanobacillus kapialis</name>
    <dbReference type="NCBI Taxonomy" id="481353"/>
    <lineage>
        <taxon>Bacteria</taxon>
        <taxon>Bacillati</taxon>
        <taxon>Bacillota</taxon>
        <taxon>Bacilli</taxon>
        <taxon>Bacillales</taxon>
        <taxon>Bacillaceae</taxon>
        <taxon>Oceanobacillus</taxon>
    </lineage>
</organism>
<dbReference type="PANTHER" id="PTHR22777:SF17">
    <property type="entry name" value="UPF0053 PROTEIN SLL0260"/>
    <property type="match status" value="1"/>
</dbReference>
<sequence length="411" mass="46481">MIIAIIILLFVSFFFSGSETALTAANKMRLQTKANNNDKKSEKLLNLVSKPEQFITSILIGNNIANILLPTLVTMVALEYGFNVGLASAILTVVIIIFSEVIPKSVAATFPDRISYIVYPIIRAVVTIFRPLTLMLNAITGFIIRMLSKGQDTEASISKEEIRAMVDIARTEGIFKQDESHRIKGVLEFNNLNVKDALKTPRVDIVGLPKDAAFEEVRDVAIRNPFTRYPIYEDDVDNIVGIFHSKYLLSWSMDTADTLETFSDMEPLIVFEFHSIEYVFRKMMQEKKHMAVVLDEYGGTEGIISHEDIIEVLIGLEIEDETDIVSEALVEKVTDNEIICHGKIPLHRLNRIFHAEIPEEEDVLAGYLIKEFNYFPEEGESLSLSGLTFNILQTDDRTLKRIQILKEAEDK</sequence>
<evidence type="ECO:0000256" key="3">
    <source>
        <dbReference type="ARBA" id="ARBA00022692"/>
    </source>
</evidence>
<dbReference type="Proteomes" id="UP001597451">
    <property type="component" value="Unassembled WGS sequence"/>
</dbReference>
<gene>
    <name evidence="13" type="ORF">ACFSUN_13675</name>
</gene>
<keyword evidence="7 9" id="KW-0472">Membrane</keyword>
<evidence type="ECO:0000256" key="9">
    <source>
        <dbReference type="PROSITE-ProRule" id="PRU01193"/>
    </source>
</evidence>
<evidence type="ECO:0000256" key="4">
    <source>
        <dbReference type="ARBA" id="ARBA00022737"/>
    </source>
</evidence>
<dbReference type="PROSITE" id="PS51846">
    <property type="entry name" value="CNNM"/>
    <property type="match status" value="1"/>
</dbReference>
<dbReference type="CDD" id="cd04590">
    <property type="entry name" value="CBS_pair_CorC_HlyC_assoc"/>
    <property type="match status" value="1"/>
</dbReference>
<dbReference type="PANTHER" id="PTHR22777">
    <property type="entry name" value="HEMOLYSIN-RELATED"/>
    <property type="match status" value="1"/>
</dbReference>
<evidence type="ECO:0000256" key="8">
    <source>
        <dbReference type="PROSITE-ProRule" id="PRU00703"/>
    </source>
</evidence>
<evidence type="ECO:0000256" key="10">
    <source>
        <dbReference type="SAM" id="Phobius"/>
    </source>
</evidence>
<dbReference type="SUPFAM" id="SSF54631">
    <property type="entry name" value="CBS-domain pair"/>
    <property type="match status" value="1"/>
</dbReference>
<evidence type="ECO:0000259" key="11">
    <source>
        <dbReference type="PROSITE" id="PS51371"/>
    </source>
</evidence>
<evidence type="ECO:0000256" key="1">
    <source>
        <dbReference type="ARBA" id="ARBA00004141"/>
    </source>
</evidence>
<evidence type="ECO:0000256" key="6">
    <source>
        <dbReference type="ARBA" id="ARBA00023122"/>
    </source>
</evidence>
<dbReference type="Gene3D" id="3.30.465.10">
    <property type="match status" value="1"/>
</dbReference>
<dbReference type="InterPro" id="IPR036318">
    <property type="entry name" value="FAD-bd_PCMH-like_sf"/>
</dbReference>
<dbReference type="InterPro" id="IPR016169">
    <property type="entry name" value="FAD-bd_PCMH_sub2"/>
</dbReference>
<keyword evidence="6 8" id="KW-0129">CBS domain</keyword>
<keyword evidence="14" id="KW-1185">Reference proteome</keyword>